<feature type="transmembrane region" description="Helical" evidence="8">
    <location>
        <begin position="286"/>
        <end position="304"/>
    </location>
</feature>
<feature type="transmembrane region" description="Helical" evidence="8">
    <location>
        <begin position="418"/>
        <end position="442"/>
    </location>
</feature>
<dbReference type="InParanoid" id="A0A1Y2BB87"/>
<dbReference type="Gene3D" id="1.20.1740.10">
    <property type="entry name" value="Amino acid/polyamine transporter I"/>
    <property type="match status" value="1"/>
</dbReference>
<evidence type="ECO:0000256" key="8">
    <source>
        <dbReference type="SAM" id="Phobius"/>
    </source>
</evidence>
<evidence type="ECO:0000256" key="4">
    <source>
        <dbReference type="ARBA" id="ARBA00022970"/>
    </source>
</evidence>
<keyword evidence="11" id="KW-1185">Reference proteome</keyword>
<dbReference type="Proteomes" id="UP000193986">
    <property type="component" value="Unassembled WGS sequence"/>
</dbReference>
<comment type="caution">
    <text evidence="10">The sequence shown here is derived from an EMBL/GenBank/DDBJ whole genome shotgun (WGS) entry which is preliminary data.</text>
</comment>
<feature type="transmembrane region" description="Helical" evidence="8">
    <location>
        <begin position="387"/>
        <end position="406"/>
    </location>
</feature>
<accession>A0A1Y2BB87</accession>
<evidence type="ECO:0000259" key="9">
    <source>
        <dbReference type="Pfam" id="PF00324"/>
    </source>
</evidence>
<keyword evidence="6 8" id="KW-0472">Membrane</keyword>
<sequence length="557" mass="60895">MVLKHTGPGQLEEPETASDPLANVDSEKDITYATEIELPIPREDETHRSLKSRQMSMIAIGGAIGTGLILSSGTSLARSGPGSIFLAYVIMGIVCSGVMTALGEMSTLFPTKKGFAGHASRCVDQAFGATTSLVYLCKYLILSPNQIVAFSLIIRFWNTTINGGVWATILILFVIAINLLGIKWIGEVEFWFSFVKIVALTGLILLCLIIDLGGVKSQPRIGFAYWKDGKAFKTYKVDGDLGRFLAFANALVLALFSYMGCEIVGVTIGEAKNPRKTVPGAIRKTFFRVAFFYVFSILIVGMAVDSTSPLLAAAVKAGTGAGAASSPFVVAIVAAKIKIVPAIANSALLVFAISAANSDQYIASRTLYGMARDGNAPKYFTRCTSRGVPWAAYTFTMPFMLLSYLVTNSSSLTIFNYFASAVTIFGGLTWICILSTHVAFMRAMKAQNMPRETLPYRSSLQPYLTYFSLFFTCVVCFFKGFDAFMPFDYKSFITNYVGIPVFVFGYAYFKFAHRTVSPTPAQVDLATGAREFDDVTDEEEIKFGSWRERIVHGVKNW</sequence>
<feature type="transmembrane region" description="Helical" evidence="8">
    <location>
        <begin position="463"/>
        <end position="481"/>
    </location>
</feature>
<dbReference type="GO" id="GO:0016020">
    <property type="term" value="C:membrane"/>
    <property type="evidence" value="ECO:0007669"/>
    <property type="project" value="UniProtKB-SubCell"/>
</dbReference>
<evidence type="ECO:0000256" key="3">
    <source>
        <dbReference type="ARBA" id="ARBA00022692"/>
    </source>
</evidence>
<dbReference type="EMBL" id="MCFC01000012">
    <property type="protein sequence ID" value="ORY32014.1"/>
    <property type="molecule type" value="Genomic_DNA"/>
</dbReference>
<dbReference type="PIRSF" id="PIRSF006060">
    <property type="entry name" value="AA_transporter"/>
    <property type="match status" value="1"/>
</dbReference>
<feature type="domain" description="Amino acid permease/ SLC12A" evidence="9">
    <location>
        <begin position="55"/>
        <end position="515"/>
    </location>
</feature>
<dbReference type="Pfam" id="PF00324">
    <property type="entry name" value="AA_permease"/>
    <property type="match status" value="1"/>
</dbReference>
<evidence type="ECO:0000313" key="11">
    <source>
        <dbReference type="Proteomes" id="UP000193986"/>
    </source>
</evidence>
<feature type="transmembrane region" description="Helical" evidence="8">
    <location>
        <begin position="83"/>
        <end position="103"/>
    </location>
</feature>
<dbReference type="FunCoup" id="A0A1Y2BB87">
    <property type="interactions" value="173"/>
</dbReference>
<dbReference type="STRING" id="71784.A0A1Y2BB87"/>
<dbReference type="AlphaFoldDB" id="A0A1Y2BB87"/>
<evidence type="ECO:0000256" key="6">
    <source>
        <dbReference type="ARBA" id="ARBA00023136"/>
    </source>
</evidence>
<keyword evidence="5 8" id="KW-1133">Transmembrane helix</keyword>
<evidence type="ECO:0000256" key="5">
    <source>
        <dbReference type="ARBA" id="ARBA00022989"/>
    </source>
</evidence>
<dbReference type="FunFam" id="1.20.1740.10:FF:000006">
    <property type="entry name" value="General amino acid permease"/>
    <property type="match status" value="1"/>
</dbReference>
<keyword evidence="3 8" id="KW-0812">Transmembrane</keyword>
<feature type="transmembrane region" description="Helical" evidence="8">
    <location>
        <begin position="163"/>
        <end position="182"/>
    </location>
</feature>
<dbReference type="PANTHER" id="PTHR43341:SF9">
    <property type="entry name" value="DICARBOXYLIC AMINO ACID PERMEASE"/>
    <property type="match status" value="1"/>
</dbReference>
<feature type="transmembrane region" description="Helical" evidence="8">
    <location>
        <begin position="57"/>
        <end position="77"/>
    </location>
</feature>
<name>A0A1Y2BB87_9TREE</name>
<feature type="region of interest" description="Disordered" evidence="7">
    <location>
        <begin position="1"/>
        <end position="24"/>
    </location>
</feature>
<dbReference type="InterPro" id="IPR004841">
    <property type="entry name" value="AA-permease/SLC12A_dom"/>
</dbReference>
<dbReference type="GO" id="GO:0015171">
    <property type="term" value="F:amino acid transmembrane transporter activity"/>
    <property type="evidence" value="ECO:0007669"/>
    <property type="project" value="TreeGrafter"/>
</dbReference>
<evidence type="ECO:0000256" key="7">
    <source>
        <dbReference type="SAM" id="MobiDB-lite"/>
    </source>
</evidence>
<feature type="transmembrane region" description="Helical" evidence="8">
    <location>
        <begin position="139"/>
        <end position="157"/>
    </location>
</feature>
<evidence type="ECO:0000256" key="2">
    <source>
        <dbReference type="ARBA" id="ARBA00022448"/>
    </source>
</evidence>
<keyword evidence="4" id="KW-0029">Amino-acid transport</keyword>
<organism evidence="10 11">
    <name type="scientific">Naematelia encephala</name>
    <dbReference type="NCBI Taxonomy" id="71784"/>
    <lineage>
        <taxon>Eukaryota</taxon>
        <taxon>Fungi</taxon>
        <taxon>Dikarya</taxon>
        <taxon>Basidiomycota</taxon>
        <taxon>Agaricomycotina</taxon>
        <taxon>Tremellomycetes</taxon>
        <taxon>Tremellales</taxon>
        <taxon>Naemateliaceae</taxon>
        <taxon>Naematelia</taxon>
    </lineage>
</organism>
<dbReference type="InterPro" id="IPR050524">
    <property type="entry name" value="APC_YAT"/>
</dbReference>
<keyword evidence="2" id="KW-0813">Transport</keyword>
<feature type="transmembrane region" description="Helical" evidence="8">
    <location>
        <begin position="194"/>
        <end position="215"/>
    </location>
</feature>
<reference evidence="10 11" key="1">
    <citation type="submission" date="2016-07" db="EMBL/GenBank/DDBJ databases">
        <title>Pervasive Adenine N6-methylation of Active Genes in Fungi.</title>
        <authorList>
            <consortium name="DOE Joint Genome Institute"/>
            <person name="Mondo S.J."/>
            <person name="Dannebaum R.O."/>
            <person name="Kuo R.C."/>
            <person name="Labutti K."/>
            <person name="Haridas S."/>
            <person name="Kuo A."/>
            <person name="Salamov A."/>
            <person name="Ahrendt S.R."/>
            <person name="Lipzen A."/>
            <person name="Sullivan W."/>
            <person name="Andreopoulos W.B."/>
            <person name="Clum A."/>
            <person name="Lindquist E."/>
            <person name="Daum C."/>
            <person name="Ramamoorthy G.K."/>
            <person name="Gryganskyi A."/>
            <person name="Culley D."/>
            <person name="Magnuson J.K."/>
            <person name="James T.Y."/>
            <person name="O'Malley M.A."/>
            <person name="Stajich J.E."/>
            <person name="Spatafora J.W."/>
            <person name="Visel A."/>
            <person name="Grigoriev I.V."/>
        </authorList>
    </citation>
    <scope>NUCLEOTIDE SEQUENCE [LARGE SCALE GENOMIC DNA]</scope>
    <source>
        <strain evidence="10 11">68-887.2</strain>
    </source>
</reference>
<feature type="transmembrane region" description="Helical" evidence="8">
    <location>
        <begin position="493"/>
        <end position="509"/>
    </location>
</feature>
<dbReference type="OrthoDB" id="10062876at2759"/>
<feature type="transmembrane region" description="Helical" evidence="8">
    <location>
        <begin position="244"/>
        <end position="265"/>
    </location>
</feature>
<dbReference type="PANTHER" id="PTHR43341">
    <property type="entry name" value="AMINO ACID PERMEASE"/>
    <property type="match status" value="1"/>
</dbReference>
<protein>
    <submittedName>
        <fullName evidence="10">Putative amino acid transporter</fullName>
    </submittedName>
</protein>
<evidence type="ECO:0000256" key="1">
    <source>
        <dbReference type="ARBA" id="ARBA00004141"/>
    </source>
</evidence>
<proteinExistence type="predicted"/>
<gene>
    <name evidence="10" type="ORF">BCR39DRAFT_593288</name>
</gene>
<evidence type="ECO:0000313" key="10">
    <source>
        <dbReference type="EMBL" id="ORY32014.1"/>
    </source>
</evidence>
<comment type="subcellular location">
    <subcellularLocation>
        <location evidence="1">Membrane</location>
        <topology evidence="1">Multi-pass membrane protein</topology>
    </subcellularLocation>
</comment>